<dbReference type="GO" id="GO:0010945">
    <property type="term" value="F:coenzyme A diphosphatase activity"/>
    <property type="evidence" value="ECO:0007669"/>
    <property type="project" value="InterPro"/>
</dbReference>
<dbReference type="InterPro" id="IPR045121">
    <property type="entry name" value="CoAse"/>
</dbReference>
<accession>A0AA88FIZ7</accession>
<comment type="caution">
    <text evidence="8">The sequence shown here is derived from an EMBL/GenBank/DDBJ whole genome shotgun (WGS) entry which is preliminary data.</text>
</comment>
<evidence type="ECO:0000256" key="5">
    <source>
        <dbReference type="ARBA" id="ARBA00022842"/>
    </source>
</evidence>
<comment type="cofactor">
    <cofactor evidence="1">
        <name>Mn(2+)</name>
        <dbReference type="ChEBI" id="CHEBI:29035"/>
    </cofactor>
</comment>
<dbReference type="Pfam" id="PF00293">
    <property type="entry name" value="NUDIX"/>
    <property type="match status" value="1"/>
</dbReference>
<comment type="cofactor">
    <cofactor evidence="2">
        <name>Mg(2+)</name>
        <dbReference type="ChEBI" id="CHEBI:18420"/>
    </cofactor>
</comment>
<evidence type="ECO:0000256" key="6">
    <source>
        <dbReference type="ARBA" id="ARBA00023211"/>
    </source>
</evidence>
<dbReference type="PROSITE" id="PS51462">
    <property type="entry name" value="NUDIX"/>
    <property type="match status" value="1"/>
</dbReference>
<dbReference type="CDD" id="cd03426">
    <property type="entry name" value="NUDIX_CoAse_Nudt7"/>
    <property type="match status" value="1"/>
</dbReference>
<dbReference type="InterPro" id="IPR015797">
    <property type="entry name" value="NUDIX_hydrolase-like_dom_sf"/>
</dbReference>
<dbReference type="InterPro" id="IPR000086">
    <property type="entry name" value="NUDIX_hydrolase_dom"/>
</dbReference>
<gene>
    <name evidence="8" type="ORF">F0P96_05775</name>
</gene>
<reference evidence="8 9" key="1">
    <citation type="submission" date="2019-09" db="EMBL/GenBank/DDBJ databases">
        <title>Genome sequence of Hymenobacter sp. M3.</title>
        <authorList>
            <person name="Srinivasan S."/>
        </authorList>
    </citation>
    <scope>NUCLEOTIDE SEQUENCE [LARGE SCALE GENOMIC DNA]</scope>
    <source>
        <strain evidence="8 9">M3</strain>
    </source>
</reference>
<dbReference type="PANTHER" id="PTHR12992:SF11">
    <property type="entry name" value="MITOCHONDRIAL COENZYME A DIPHOSPHATASE NUDT8"/>
    <property type="match status" value="1"/>
</dbReference>
<dbReference type="Proteomes" id="UP000326380">
    <property type="component" value="Unassembled WGS sequence"/>
</dbReference>
<evidence type="ECO:0000313" key="9">
    <source>
        <dbReference type="Proteomes" id="UP000326380"/>
    </source>
</evidence>
<sequence length="201" mass="22396">MGLRDRPRVQYHRAAAVELKPIRQAAPNPPLRDAAVLVPVFRDAAGELRLVLVRRGNFGVHGGQLAFPGGKADPTDASPLHTALREAEEEVSLRPEQVTVLATLPVLTTFTTGFRVAPFLGRINRPTTWHWQTAEIDEVLEVPVRELTAENHATEMRQLPGWPQPAEVSFYRVAGGHQLWGLSYRIVRGLLPRLQAGEWEI</sequence>
<evidence type="ECO:0000256" key="1">
    <source>
        <dbReference type="ARBA" id="ARBA00001936"/>
    </source>
</evidence>
<keyword evidence="5" id="KW-0460">Magnesium</keyword>
<dbReference type="Gene3D" id="3.90.79.10">
    <property type="entry name" value="Nucleoside Triphosphate Pyrophosphohydrolase"/>
    <property type="match status" value="1"/>
</dbReference>
<organism evidence="8 9">
    <name type="scientific">Hymenobacter busanensis</name>
    <dbReference type="NCBI Taxonomy" id="2607656"/>
    <lineage>
        <taxon>Bacteria</taxon>
        <taxon>Pseudomonadati</taxon>
        <taxon>Bacteroidota</taxon>
        <taxon>Cytophagia</taxon>
        <taxon>Cytophagales</taxon>
        <taxon>Hymenobacteraceae</taxon>
        <taxon>Hymenobacter</taxon>
    </lineage>
</organism>
<keyword evidence="6" id="KW-0464">Manganese</keyword>
<evidence type="ECO:0000256" key="4">
    <source>
        <dbReference type="ARBA" id="ARBA00022801"/>
    </source>
</evidence>
<dbReference type="GO" id="GO:0046872">
    <property type="term" value="F:metal ion binding"/>
    <property type="evidence" value="ECO:0007669"/>
    <property type="project" value="UniProtKB-KW"/>
</dbReference>
<name>A0AA88FIZ7_9BACT</name>
<evidence type="ECO:0000256" key="2">
    <source>
        <dbReference type="ARBA" id="ARBA00001946"/>
    </source>
</evidence>
<feature type="domain" description="Nudix hydrolase" evidence="7">
    <location>
        <begin position="31"/>
        <end position="164"/>
    </location>
</feature>
<dbReference type="AlphaFoldDB" id="A0AA88FIZ7"/>
<evidence type="ECO:0000313" key="8">
    <source>
        <dbReference type="EMBL" id="KAA9338754.1"/>
    </source>
</evidence>
<evidence type="ECO:0000256" key="3">
    <source>
        <dbReference type="ARBA" id="ARBA00022723"/>
    </source>
</evidence>
<keyword evidence="9" id="KW-1185">Reference proteome</keyword>
<proteinExistence type="predicted"/>
<protein>
    <submittedName>
        <fullName evidence="8">CoA pyrophosphatase</fullName>
    </submittedName>
</protein>
<evidence type="ECO:0000259" key="7">
    <source>
        <dbReference type="PROSITE" id="PS51462"/>
    </source>
</evidence>
<dbReference type="SUPFAM" id="SSF55811">
    <property type="entry name" value="Nudix"/>
    <property type="match status" value="1"/>
</dbReference>
<keyword evidence="3" id="KW-0479">Metal-binding</keyword>
<dbReference type="EMBL" id="VTWU01000002">
    <property type="protein sequence ID" value="KAA9338754.1"/>
    <property type="molecule type" value="Genomic_DNA"/>
</dbReference>
<keyword evidence="4" id="KW-0378">Hydrolase</keyword>
<dbReference type="PANTHER" id="PTHR12992">
    <property type="entry name" value="NUDIX HYDROLASE"/>
    <property type="match status" value="1"/>
</dbReference>